<proteinExistence type="predicted"/>
<reference evidence="1 2" key="1">
    <citation type="submission" date="2016-07" db="EMBL/GenBank/DDBJ databases">
        <title>Pervasive Adenine N6-methylation of Active Genes in Fungi.</title>
        <authorList>
            <consortium name="DOE Joint Genome Institute"/>
            <person name="Mondo S.J."/>
            <person name="Dannebaum R.O."/>
            <person name="Kuo R.C."/>
            <person name="Labutti K."/>
            <person name="Haridas S."/>
            <person name="Kuo A."/>
            <person name="Salamov A."/>
            <person name="Ahrendt S.R."/>
            <person name="Lipzen A."/>
            <person name="Sullivan W."/>
            <person name="Andreopoulos W.B."/>
            <person name="Clum A."/>
            <person name="Lindquist E."/>
            <person name="Daum C."/>
            <person name="Ramamoorthy G.K."/>
            <person name="Gryganskyi A."/>
            <person name="Culley D."/>
            <person name="Magnuson J.K."/>
            <person name="James T.Y."/>
            <person name="O'Malley M.A."/>
            <person name="Stajich J.E."/>
            <person name="Spatafora J.W."/>
            <person name="Visel A."/>
            <person name="Grigoriev I.V."/>
        </authorList>
    </citation>
    <scope>NUCLEOTIDE SEQUENCE [LARGE SCALE GENOMIC DNA]</scope>
    <source>
        <strain evidence="1 2">12-1054</strain>
    </source>
</reference>
<evidence type="ECO:0000313" key="2">
    <source>
        <dbReference type="Proteomes" id="UP000193685"/>
    </source>
</evidence>
<keyword evidence="2" id="KW-1185">Reference proteome</keyword>
<dbReference type="Proteomes" id="UP000193685">
    <property type="component" value="Unassembled WGS sequence"/>
</dbReference>
<dbReference type="GeneID" id="63787666"/>
<organism evidence="1 2">
    <name type="scientific">Protomyces lactucae-debilis</name>
    <dbReference type="NCBI Taxonomy" id="2754530"/>
    <lineage>
        <taxon>Eukaryota</taxon>
        <taxon>Fungi</taxon>
        <taxon>Dikarya</taxon>
        <taxon>Ascomycota</taxon>
        <taxon>Taphrinomycotina</taxon>
        <taxon>Taphrinomycetes</taxon>
        <taxon>Taphrinales</taxon>
        <taxon>Protomycetaceae</taxon>
        <taxon>Protomyces</taxon>
    </lineage>
</organism>
<dbReference type="EMBL" id="MCFI01000006">
    <property type="protein sequence ID" value="ORY84307.1"/>
    <property type="molecule type" value="Genomic_DNA"/>
</dbReference>
<dbReference type="STRING" id="56484.A0A1Y2FL53"/>
<sequence>MQSSYTWRVIDMSKANATELLETMWYAKDYTNCINSVLLDWIDPEMMSAMIEELDMLPSLKHLSLVGIGSEAPHFVENPTSLNWQSPMSAIYESRSRGRLRSLETVSVLGGPGFPPGFSSLIAEEVQAALENLNIKSDIVFCTQDDTALHGKRNLQEAHERKCCSCGESDGGCTPCLNKRLCKHCARYWCAKCPVSLEIVCYECGRFCKDCSTESTIQCKQCSSAFCPQHTFANEKSAAEGRKRGLCDWCIEGEKTRSRDR</sequence>
<comment type="caution">
    <text evidence="1">The sequence shown here is derived from an EMBL/GenBank/DDBJ whole genome shotgun (WGS) entry which is preliminary data.</text>
</comment>
<accession>A0A1Y2FL53</accession>
<protein>
    <submittedName>
        <fullName evidence="1">Uncharacterized protein</fullName>
    </submittedName>
</protein>
<dbReference type="RefSeq" id="XP_040726325.1">
    <property type="nucleotide sequence ID" value="XM_040871067.1"/>
</dbReference>
<gene>
    <name evidence="1" type="ORF">BCR37DRAFT_391897</name>
</gene>
<name>A0A1Y2FL53_PROLT</name>
<dbReference type="AlphaFoldDB" id="A0A1Y2FL53"/>
<evidence type="ECO:0000313" key="1">
    <source>
        <dbReference type="EMBL" id="ORY84307.1"/>
    </source>
</evidence>